<evidence type="ECO:0000259" key="10">
    <source>
        <dbReference type="PROSITE" id="PS50878"/>
    </source>
</evidence>
<comment type="caution">
    <text evidence="11">The sequence shown here is derived from an EMBL/GenBank/DDBJ whole genome shotgun (WGS) entry which is preliminary data.</text>
</comment>
<dbReference type="GO" id="GO:0051607">
    <property type="term" value="P:defense response to virus"/>
    <property type="evidence" value="ECO:0007669"/>
    <property type="project" value="UniProtKB-KW"/>
</dbReference>
<accession>A0A0D0G887</accession>
<reference evidence="11 12" key="1">
    <citation type="submission" date="2015-01" db="EMBL/GenBank/DDBJ databases">
        <title>Draft Genome Sequences of Four Bacillus thermoamylovorans Strains, Isolated From Food Products.</title>
        <authorList>
            <person name="Krawcyk A.O."/>
            <person name="Berendsen E.M."/>
            <person name="Eijlander R.T."/>
            <person name="de Jong A."/>
            <person name="Wells-Bennik M."/>
            <person name="Kuipers O.P."/>
        </authorList>
    </citation>
    <scope>NUCLEOTIDE SEQUENCE [LARGE SCALE GENOMIC DNA]</scope>
    <source>
        <strain evidence="11 12">B4167</strain>
    </source>
</reference>
<keyword evidence="4" id="KW-0479">Metal-binding</keyword>
<evidence type="ECO:0000256" key="7">
    <source>
        <dbReference type="ARBA" id="ARBA00023118"/>
    </source>
</evidence>
<dbReference type="Gene3D" id="3.30.70.270">
    <property type="match status" value="1"/>
</dbReference>
<dbReference type="EMBL" id="JXLU01000048">
    <property type="protein sequence ID" value="KIO73372.1"/>
    <property type="molecule type" value="Genomic_DNA"/>
</dbReference>
<dbReference type="InterPro" id="IPR030931">
    <property type="entry name" value="Group_II_RT_mat"/>
</dbReference>
<evidence type="ECO:0000256" key="2">
    <source>
        <dbReference type="ARBA" id="ARBA00022679"/>
    </source>
</evidence>
<evidence type="ECO:0000256" key="8">
    <source>
        <dbReference type="ARBA" id="ARBA00034120"/>
    </source>
</evidence>
<dbReference type="RefSeq" id="WP_041845759.1">
    <property type="nucleotide sequence ID" value="NZ_CP023704.1"/>
</dbReference>
<evidence type="ECO:0000256" key="4">
    <source>
        <dbReference type="ARBA" id="ARBA00022723"/>
    </source>
</evidence>
<dbReference type="InterPro" id="IPR043502">
    <property type="entry name" value="DNA/RNA_pol_sf"/>
</dbReference>
<comment type="catalytic activity">
    <reaction evidence="9">
        <text>DNA(n) + a 2'-deoxyribonucleoside 5'-triphosphate = DNA(n+1) + diphosphate</text>
        <dbReference type="Rhea" id="RHEA:22508"/>
        <dbReference type="Rhea" id="RHEA-COMP:17339"/>
        <dbReference type="Rhea" id="RHEA-COMP:17340"/>
        <dbReference type="ChEBI" id="CHEBI:33019"/>
        <dbReference type="ChEBI" id="CHEBI:61560"/>
        <dbReference type="ChEBI" id="CHEBI:173112"/>
        <dbReference type="EC" id="2.7.7.49"/>
    </reaction>
</comment>
<dbReference type="KEGG" id="bthv:CQJ30_02350"/>
<dbReference type="GeneID" id="92960908"/>
<keyword evidence="5" id="KW-0460">Magnesium</keyword>
<dbReference type="Proteomes" id="UP000032076">
    <property type="component" value="Unassembled WGS sequence"/>
</dbReference>
<dbReference type="GO" id="GO:0046872">
    <property type="term" value="F:metal ion binding"/>
    <property type="evidence" value="ECO:0007669"/>
    <property type="project" value="UniProtKB-KW"/>
</dbReference>
<dbReference type="GO" id="GO:0003964">
    <property type="term" value="F:RNA-directed DNA polymerase activity"/>
    <property type="evidence" value="ECO:0007669"/>
    <property type="project" value="UniProtKB-KW"/>
</dbReference>
<dbReference type="InterPro" id="IPR051083">
    <property type="entry name" value="GrpII_Intron_Splice-Mob/Def"/>
</dbReference>
<proteinExistence type="inferred from homology"/>
<dbReference type="PROSITE" id="PS50878">
    <property type="entry name" value="RT_POL"/>
    <property type="match status" value="1"/>
</dbReference>
<keyword evidence="7" id="KW-0051">Antiviral defense</keyword>
<dbReference type="Pfam" id="PF00078">
    <property type="entry name" value="RVT_1"/>
    <property type="match status" value="1"/>
</dbReference>
<dbReference type="NCBIfam" id="TIGR04416">
    <property type="entry name" value="group_II_RT_mat"/>
    <property type="match status" value="1"/>
</dbReference>
<keyword evidence="6 11" id="KW-0695">RNA-directed DNA polymerase</keyword>
<dbReference type="SUPFAM" id="SSF56672">
    <property type="entry name" value="DNA/RNA polymerases"/>
    <property type="match status" value="1"/>
</dbReference>
<gene>
    <name evidence="11" type="ORF">B4167_2169</name>
</gene>
<evidence type="ECO:0000256" key="9">
    <source>
        <dbReference type="ARBA" id="ARBA00048173"/>
    </source>
</evidence>
<dbReference type="EC" id="2.7.7.49" evidence="1"/>
<sequence length="469" mass="55196">MNVTEDMPECRKQTETYCRKDSAEHEGYDRGHSVQRITENNATNSHRQKDGMLEKILSPDNLNQAYKRVKSNKGSGGVDKMTVDQLLGYLRLNGKELVRSIYAGKYHPQPVRRVEIPKDNGKMRKLGIPTVVDRLIQQAIAQVLTPIYERQFSDGSFGFRPRRSQHDALQRLKEHVDDGYRYVVDMDLEKYFDTVNHSLLIQLLSKTIKDGRVISLIHKFLNAGIMANGVFESNTRGVPQGGPLSPLLGNVMLNELDKELEARNHRFVRFADDLIIFCKTKRSGQRTYEHILPFIEKKLKLKVNQEKTEVTHIKRIKFLGYGFYLYRGKCRFRVHPKSVQKLKDSIRETTSRSNGMSMAERKKKLNQKIVGWVNYFKLADMKKLMERTDEWTRRRIRMITWKNWKRVRTRYKWLRKLGVNHWKALEWANTRKGYWRIAGSKILSQTLTNKLFKRAKFKSFLEHYLSVRQ</sequence>
<feature type="domain" description="Reverse transcriptase" evidence="10">
    <location>
        <begin position="97"/>
        <end position="323"/>
    </location>
</feature>
<keyword evidence="3 11" id="KW-0548">Nucleotidyltransferase</keyword>
<dbReference type="InterPro" id="IPR000477">
    <property type="entry name" value="RT_dom"/>
</dbReference>
<dbReference type="PRINTS" id="PR00866">
    <property type="entry name" value="RNADNAPOLMS"/>
</dbReference>
<evidence type="ECO:0000256" key="6">
    <source>
        <dbReference type="ARBA" id="ARBA00022918"/>
    </source>
</evidence>
<dbReference type="PANTHER" id="PTHR34047:SF8">
    <property type="entry name" value="PROTEIN YKFC"/>
    <property type="match status" value="1"/>
</dbReference>
<dbReference type="InterPro" id="IPR000123">
    <property type="entry name" value="Reverse_transcriptase_msDNA"/>
</dbReference>
<name>A0A0D0G887_9BACI</name>
<evidence type="ECO:0000256" key="1">
    <source>
        <dbReference type="ARBA" id="ARBA00012493"/>
    </source>
</evidence>
<dbReference type="PANTHER" id="PTHR34047">
    <property type="entry name" value="NUCLEAR INTRON MATURASE 1, MITOCHONDRIAL-RELATED"/>
    <property type="match status" value="1"/>
</dbReference>
<evidence type="ECO:0000313" key="12">
    <source>
        <dbReference type="Proteomes" id="UP000032076"/>
    </source>
</evidence>
<evidence type="ECO:0000256" key="5">
    <source>
        <dbReference type="ARBA" id="ARBA00022842"/>
    </source>
</evidence>
<dbReference type="AlphaFoldDB" id="A0A0D0G887"/>
<dbReference type="InterPro" id="IPR043128">
    <property type="entry name" value="Rev_trsase/Diguanyl_cyclase"/>
</dbReference>
<organism evidence="11 12">
    <name type="scientific">Caldibacillus thermoamylovorans</name>
    <dbReference type="NCBI Taxonomy" id="35841"/>
    <lineage>
        <taxon>Bacteria</taxon>
        <taxon>Bacillati</taxon>
        <taxon>Bacillota</taxon>
        <taxon>Bacilli</taxon>
        <taxon>Bacillales</taxon>
        <taxon>Bacillaceae</taxon>
        <taxon>Caldibacillus</taxon>
    </lineage>
</organism>
<evidence type="ECO:0000256" key="3">
    <source>
        <dbReference type="ARBA" id="ARBA00022695"/>
    </source>
</evidence>
<dbReference type="OrthoDB" id="9793236at2"/>
<dbReference type="InterPro" id="IPR013597">
    <property type="entry name" value="Mat_intron_G2"/>
</dbReference>
<comment type="similarity">
    <text evidence="8">Belongs to the bacterial reverse transcriptase family.</text>
</comment>
<keyword evidence="2 11" id="KW-0808">Transferase</keyword>
<dbReference type="CDD" id="cd01651">
    <property type="entry name" value="RT_G2_intron"/>
    <property type="match status" value="1"/>
</dbReference>
<dbReference type="GO" id="GO:0003723">
    <property type="term" value="F:RNA binding"/>
    <property type="evidence" value="ECO:0007669"/>
    <property type="project" value="InterPro"/>
</dbReference>
<dbReference type="Pfam" id="PF08388">
    <property type="entry name" value="GIIM"/>
    <property type="match status" value="1"/>
</dbReference>
<evidence type="ECO:0000313" key="11">
    <source>
        <dbReference type="EMBL" id="KIO73372.1"/>
    </source>
</evidence>
<protein>
    <recommendedName>
        <fullName evidence="1">RNA-directed DNA polymerase</fullName>
        <ecNumber evidence="1">2.7.7.49</ecNumber>
    </recommendedName>
</protein>